<organism evidence="9 10">
    <name type="scientific">Frigoriglobus tundricola</name>
    <dbReference type="NCBI Taxonomy" id="2774151"/>
    <lineage>
        <taxon>Bacteria</taxon>
        <taxon>Pseudomonadati</taxon>
        <taxon>Planctomycetota</taxon>
        <taxon>Planctomycetia</taxon>
        <taxon>Gemmatales</taxon>
        <taxon>Gemmataceae</taxon>
        <taxon>Frigoriglobus</taxon>
    </lineage>
</organism>
<protein>
    <recommendedName>
        <fullName evidence="6 7">6-phosphogluconolactonase</fullName>
        <shortName evidence="7">6PGL</shortName>
        <ecNumber evidence="5 7">3.1.1.31</ecNumber>
    </recommendedName>
</protein>
<reference evidence="10" key="1">
    <citation type="submission" date="2020-05" db="EMBL/GenBank/DDBJ databases">
        <title>Frigoriglobus tundricola gen. nov., sp. nov., a psychrotolerant cellulolytic planctomycete of the family Gemmataceae with two divergent copies of 16S rRNA gene.</title>
        <authorList>
            <person name="Kulichevskaya I.S."/>
            <person name="Ivanova A.A."/>
            <person name="Naumoff D.G."/>
            <person name="Beletsky A.V."/>
            <person name="Rijpstra W.I.C."/>
            <person name="Sinninghe Damste J.S."/>
            <person name="Mardanov A.V."/>
            <person name="Ravin N.V."/>
            <person name="Dedysh S.N."/>
        </authorList>
    </citation>
    <scope>NUCLEOTIDE SEQUENCE [LARGE SCALE GENOMIC DNA]</scope>
    <source>
        <strain evidence="10">PL17</strain>
    </source>
</reference>
<keyword evidence="10" id="KW-1185">Reference proteome</keyword>
<dbReference type="UniPathway" id="UPA00115">
    <property type="reaction ID" value="UER00409"/>
</dbReference>
<feature type="domain" description="Glucosamine/galactosamine-6-phosphate isomerase" evidence="8">
    <location>
        <begin position="7"/>
        <end position="215"/>
    </location>
</feature>
<name>A0A6M5YYS1_9BACT</name>
<dbReference type="AlphaFoldDB" id="A0A6M5YYS1"/>
<evidence type="ECO:0000256" key="3">
    <source>
        <dbReference type="ARBA" id="ARBA00004961"/>
    </source>
</evidence>
<comment type="similarity">
    <text evidence="4 7">Belongs to the glucosamine/galactosamine-6-phosphate isomerase family. 6-phosphogluconolactonase subfamily.</text>
</comment>
<dbReference type="PANTHER" id="PTHR11054">
    <property type="entry name" value="6-PHOSPHOGLUCONOLACTONASE"/>
    <property type="match status" value="1"/>
</dbReference>
<dbReference type="PANTHER" id="PTHR11054:SF0">
    <property type="entry name" value="6-PHOSPHOGLUCONOLACTONASE"/>
    <property type="match status" value="1"/>
</dbReference>
<evidence type="ECO:0000259" key="8">
    <source>
        <dbReference type="Pfam" id="PF01182"/>
    </source>
</evidence>
<dbReference type="GO" id="GO:0017057">
    <property type="term" value="F:6-phosphogluconolactonase activity"/>
    <property type="evidence" value="ECO:0007669"/>
    <property type="project" value="UniProtKB-UniRule"/>
</dbReference>
<dbReference type="EMBL" id="CP053452">
    <property type="protein sequence ID" value="QJW99105.1"/>
    <property type="molecule type" value="Genomic_DNA"/>
</dbReference>
<comment type="pathway">
    <text evidence="3 7">Carbohydrate degradation; pentose phosphate pathway; D-ribulose 5-phosphate from D-glucose 6-phosphate (oxidative stage): step 2/3.</text>
</comment>
<evidence type="ECO:0000313" key="10">
    <source>
        <dbReference type="Proteomes" id="UP000503447"/>
    </source>
</evidence>
<dbReference type="NCBIfam" id="TIGR01198">
    <property type="entry name" value="pgl"/>
    <property type="match status" value="1"/>
</dbReference>
<evidence type="ECO:0000256" key="1">
    <source>
        <dbReference type="ARBA" id="ARBA00000832"/>
    </source>
</evidence>
<gene>
    <name evidence="7" type="primary">pgl</name>
    <name evidence="9" type="ORF">FTUN_6703</name>
</gene>
<dbReference type="KEGG" id="ftj:FTUN_6703"/>
<comment type="function">
    <text evidence="2 7">Hydrolysis of 6-phosphogluconolactone to 6-phosphogluconate.</text>
</comment>
<proteinExistence type="inferred from homology"/>
<dbReference type="InterPro" id="IPR039104">
    <property type="entry name" value="6PGL"/>
</dbReference>
<dbReference type="GO" id="GO:0006098">
    <property type="term" value="P:pentose-phosphate shunt"/>
    <property type="evidence" value="ECO:0007669"/>
    <property type="project" value="UniProtKB-UniPathway"/>
</dbReference>
<dbReference type="EC" id="3.1.1.31" evidence="5 7"/>
<evidence type="ECO:0000256" key="7">
    <source>
        <dbReference type="RuleBase" id="RU365095"/>
    </source>
</evidence>
<dbReference type="RefSeq" id="WP_171474135.1">
    <property type="nucleotide sequence ID" value="NZ_CP053452.2"/>
</dbReference>
<dbReference type="Gene3D" id="3.40.50.1360">
    <property type="match status" value="1"/>
</dbReference>
<sequence length="229" mass="24475">MNIDVLPDADATARKAAEVLAAEARKAHAARGRFVFAVSGGTTPWQMLRHLATQDVPWGSVYVAQVDERVAPDGHADRNLTHLRESLLAHAPIRPEQILAMPVNDPDLDAGAAHYARTLEALAGTPLTLDLVHLGLGADGHTASLVPNDPVLDVTDRDVATTNEYQGRRRMTLTYPALDRARVVLWLATGAGKAEMLARLKAADRSIPAGRVRQGAAVVLADRDAAKGL</sequence>
<dbReference type="GO" id="GO:0005975">
    <property type="term" value="P:carbohydrate metabolic process"/>
    <property type="evidence" value="ECO:0007669"/>
    <property type="project" value="UniProtKB-UniRule"/>
</dbReference>
<dbReference type="InterPro" id="IPR006148">
    <property type="entry name" value="Glc/Gal-6P_isomerase"/>
</dbReference>
<dbReference type="SUPFAM" id="SSF100950">
    <property type="entry name" value="NagB/RpiA/CoA transferase-like"/>
    <property type="match status" value="1"/>
</dbReference>
<accession>A0A6M5YYS1</accession>
<evidence type="ECO:0000256" key="4">
    <source>
        <dbReference type="ARBA" id="ARBA00010662"/>
    </source>
</evidence>
<dbReference type="Proteomes" id="UP000503447">
    <property type="component" value="Chromosome"/>
</dbReference>
<evidence type="ECO:0000256" key="5">
    <source>
        <dbReference type="ARBA" id="ARBA00013198"/>
    </source>
</evidence>
<dbReference type="InterPro" id="IPR005900">
    <property type="entry name" value="6-phosphogluconolactonase_DevB"/>
</dbReference>
<comment type="catalytic activity">
    <reaction evidence="1 7">
        <text>6-phospho-D-glucono-1,5-lactone + H2O = 6-phospho-D-gluconate + H(+)</text>
        <dbReference type="Rhea" id="RHEA:12556"/>
        <dbReference type="ChEBI" id="CHEBI:15377"/>
        <dbReference type="ChEBI" id="CHEBI:15378"/>
        <dbReference type="ChEBI" id="CHEBI:57955"/>
        <dbReference type="ChEBI" id="CHEBI:58759"/>
        <dbReference type="EC" id="3.1.1.31"/>
    </reaction>
</comment>
<evidence type="ECO:0000313" key="9">
    <source>
        <dbReference type="EMBL" id="QJW99105.1"/>
    </source>
</evidence>
<keyword evidence="7 9" id="KW-0378">Hydrolase</keyword>
<dbReference type="Pfam" id="PF01182">
    <property type="entry name" value="Glucosamine_iso"/>
    <property type="match status" value="1"/>
</dbReference>
<evidence type="ECO:0000256" key="2">
    <source>
        <dbReference type="ARBA" id="ARBA00002681"/>
    </source>
</evidence>
<dbReference type="InterPro" id="IPR037171">
    <property type="entry name" value="NagB/RpiA_transferase-like"/>
</dbReference>
<dbReference type="CDD" id="cd01400">
    <property type="entry name" value="6PGL"/>
    <property type="match status" value="1"/>
</dbReference>
<evidence type="ECO:0000256" key="6">
    <source>
        <dbReference type="ARBA" id="ARBA00020337"/>
    </source>
</evidence>